<evidence type="ECO:0000313" key="2">
    <source>
        <dbReference type="Proteomes" id="UP000829398"/>
    </source>
</evidence>
<proteinExistence type="predicted"/>
<dbReference type="EMBL" id="CM039171">
    <property type="protein sequence ID" value="KAH9791485.1"/>
    <property type="molecule type" value="Genomic_DNA"/>
</dbReference>
<dbReference type="Proteomes" id="UP000829398">
    <property type="component" value="Chromosome 2"/>
</dbReference>
<protein>
    <submittedName>
        <fullName evidence="1">Pentatricopeptide repeat-containing protein</fullName>
    </submittedName>
</protein>
<comment type="caution">
    <text evidence="1">The sequence shown here is derived from an EMBL/GenBank/DDBJ whole genome shotgun (WGS) entry which is preliminary data.</text>
</comment>
<sequence>MVMQQKLTKFCHLRQQWRLFFSASSPQQQTEFFDPETCISSIKQCQTLQSLKTLHAFTLRSRFYHHHDLFLVTNLVSQYASLGSISHAFSLFSSVSDSCDIFLWNVMIRAFVDNRQFDRSLQLYAQMRELDINPDNFTFPFVLKACGYLRDIEFGVKVHKDAVDSGYWSDVFVGNSLIAMYGKCGRVDVCRQLFDEMPERNVVTWSSLTGAYAQNGCYEEGLLLFKRMMDEGIRPNRVVILNVMACIRKVSEAEDVCRVVVDNGLDLDQSLQNAAMVMFARCGRMDMARKFFDGISNKDLVSWTSMIEAYAQADLPLEALEVFRQMILRRVLPDSVTFLGVIRACSSLASFQQARTVHGIIIHCFLGNQLALDTAVVDLYVKCGSLMYARKVFDRMKQKNVISWSTMISGYGMHGHGREALFLFDQMKALIKPDHITFVSVLSACSHAGLIDEGWECFNSMLRDFGVAPRPEHYACMVDMLGRAGKLNEAREFIERMPIRPDAGVWGSLLGACRIHSNVELAEMAAKALFDLDAENPGRYVILSNIYASSGKRTEADRIRALMKRRGVKKITGHTVIEIKNKVHTFVAGDRSQPQTELIYSELAKLMDRIRREGYTPDLNFALHDVEEETKEKMLYVHSEKLAIVFGLLNSGPGSAIRIKKNLRVCGDCHTATKFISKVTGREIIKMESSSLEIKVMFGKDLKAFNFFQKLTLYVLVSIVSDDPAKTLEQKQKHRTPTDKEGDGNPEWNHGMQFDLKGILFHDCGHIFVHFELKHEGVMFGDKTIGEVRVPIKDLISEFNGVVRFVDYEVRNPDGKPNGVLTFSYKVNGMNSAIGTDYPGTTQITGFSIVNDSQRPGYEIQYPQAEYPAYSSPPGGSLYPRLEIETTVMHPTYCTQQDVQYASPGTPHVPQESYYPPPNACYPPPPQPPTPAEPFYLQQPPPASPMAHGAYYPAPANPSGFSNWPDAGPQMGYHNYSMPGTWGQSGEHVHSFGHGETSPNGHLYGDYCRSSSWSGR</sequence>
<name>A0ACB8N292_CITSI</name>
<reference evidence="2" key="1">
    <citation type="journal article" date="2023" name="Hortic. Res.">
        <title>A chromosome-level phased genome enabling allele-level studies in sweet orange: a case study on citrus Huanglongbing tolerance.</title>
        <authorList>
            <person name="Wu B."/>
            <person name="Yu Q."/>
            <person name="Deng Z."/>
            <person name="Duan Y."/>
            <person name="Luo F."/>
            <person name="Gmitter F. Jr."/>
        </authorList>
    </citation>
    <scope>NUCLEOTIDE SEQUENCE [LARGE SCALE GENOMIC DNA]</scope>
    <source>
        <strain evidence="2">cv. Valencia</strain>
    </source>
</reference>
<organism evidence="1 2">
    <name type="scientific">Citrus sinensis</name>
    <name type="common">Sweet orange</name>
    <name type="synonym">Citrus aurantium var. sinensis</name>
    <dbReference type="NCBI Taxonomy" id="2711"/>
    <lineage>
        <taxon>Eukaryota</taxon>
        <taxon>Viridiplantae</taxon>
        <taxon>Streptophyta</taxon>
        <taxon>Embryophyta</taxon>
        <taxon>Tracheophyta</taxon>
        <taxon>Spermatophyta</taxon>
        <taxon>Magnoliopsida</taxon>
        <taxon>eudicotyledons</taxon>
        <taxon>Gunneridae</taxon>
        <taxon>Pentapetalae</taxon>
        <taxon>rosids</taxon>
        <taxon>malvids</taxon>
        <taxon>Sapindales</taxon>
        <taxon>Rutaceae</taxon>
        <taxon>Aurantioideae</taxon>
        <taxon>Citrus</taxon>
    </lineage>
</organism>
<accession>A0ACB8N292</accession>
<keyword evidence="2" id="KW-1185">Reference proteome</keyword>
<gene>
    <name evidence="1" type="ORF">KPL71_003783</name>
</gene>
<evidence type="ECO:0000313" key="1">
    <source>
        <dbReference type="EMBL" id="KAH9791485.1"/>
    </source>
</evidence>